<dbReference type="EMBL" id="CP019285">
    <property type="protein sequence ID" value="APW98626.1"/>
    <property type="molecule type" value="Genomic_DNA"/>
</dbReference>
<protein>
    <submittedName>
        <fullName evidence="2">Uncharacterized protein</fullName>
    </submittedName>
</protein>
<gene>
    <name evidence="2" type="ORF">CHINAEXTREME_12925</name>
</gene>
<keyword evidence="1" id="KW-0812">Transmembrane</keyword>
<dbReference type="AlphaFoldDB" id="A0A1P8LS65"/>
<dbReference type="KEGG" id="hlc:CHINAEXTREME12925"/>
<accession>A0A1P8LS65</accession>
<evidence type="ECO:0000313" key="3">
    <source>
        <dbReference type="Proteomes" id="UP000186547"/>
    </source>
</evidence>
<organism evidence="2 3">
    <name type="scientific">Natronobacterium lacisalsi AJ5</name>
    <dbReference type="NCBI Taxonomy" id="358396"/>
    <lineage>
        <taxon>Archaea</taxon>
        <taxon>Methanobacteriati</taxon>
        <taxon>Methanobacteriota</taxon>
        <taxon>Stenosarchaea group</taxon>
        <taxon>Halobacteria</taxon>
        <taxon>Halobacteriales</taxon>
        <taxon>Natrialbaceae</taxon>
        <taxon>Natronobacterium</taxon>
    </lineage>
</organism>
<keyword evidence="1" id="KW-0472">Membrane</keyword>
<dbReference type="Proteomes" id="UP000186547">
    <property type="component" value="Chromosome"/>
</dbReference>
<proteinExistence type="predicted"/>
<evidence type="ECO:0000313" key="2">
    <source>
        <dbReference type="EMBL" id="APW98626.1"/>
    </source>
</evidence>
<name>A0A1P8LS65_NATLA</name>
<reference evidence="2 3" key="1">
    <citation type="journal article" date="2011" name="J. Bacteriol.">
        <title>Genome sequence of Halobiforma lacisalsi AJ5, an extremely halophilic archaeon which harbors a bop gene.</title>
        <authorList>
            <person name="Jiang X."/>
            <person name="Wang S."/>
            <person name="Cheng H."/>
            <person name="Huo Y."/>
            <person name="Zhang X."/>
            <person name="Zhu X."/>
            <person name="Han X."/>
            <person name="Ni P."/>
            <person name="Wu M."/>
        </authorList>
    </citation>
    <scope>NUCLEOTIDE SEQUENCE [LARGE SCALE GENOMIC DNA]</scope>
    <source>
        <strain evidence="2 3">AJ5</strain>
    </source>
</reference>
<feature type="transmembrane region" description="Helical" evidence="1">
    <location>
        <begin position="30"/>
        <end position="51"/>
    </location>
</feature>
<keyword evidence="1" id="KW-1133">Transmembrane helix</keyword>
<evidence type="ECO:0000256" key="1">
    <source>
        <dbReference type="SAM" id="Phobius"/>
    </source>
</evidence>
<sequence length="59" mass="6760">MDTEFRLERAMTTTDNGEEIPFMQRLYNRIWLLAAAALLFFALSYSGWGMLDLLTIPSG</sequence>